<dbReference type="PaxDb" id="522772-Dacet_1969"/>
<dbReference type="SMART" id="SM00448">
    <property type="entry name" value="REC"/>
    <property type="match status" value="1"/>
</dbReference>
<dbReference type="KEGG" id="dap:Dacet_1969"/>
<dbReference type="eggNOG" id="COG2204">
    <property type="taxonomic scope" value="Bacteria"/>
</dbReference>
<evidence type="ECO:0000259" key="9">
    <source>
        <dbReference type="PROSITE" id="PS50110"/>
    </source>
</evidence>
<evidence type="ECO:0000313" key="11">
    <source>
        <dbReference type="Proteomes" id="UP000002012"/>
    </source>
</evidence>
<dbReference type="InterPro" id="IPR025943">
    <property type="entry name" value="Sigma_54_int_dom_ATP-bd_2"/>
</dbReference>
<dbReference type="PROSITE" id="PS00676">
    <property type="entry name" value="SIGMA54_INTERACT_2"/>
    <property type="match status" value="1"/>
</dbReference>
<gene>
    <name evidence="10" type="ordered locus">Dacet_1969</name>
</gene>
<accession>D4H1H2</accession>
<evidence type="ECO:0000256" key="7">
    <source>
        <dbReference type="PROSITE-ProRule" id="PRU00169"/>
    </source>
</evidence>
<dbReference type="Pfam" id="PF25601">
    <property type="entry name" value="AAA_lid_14"/>
    <property type="match status" value="1"/>
</dbReference>
<proteinExistence type="predicted"/>
<evidence type="ECO:0000259" key="8">
    <source>
        <dbReference type="PROSITE" id="PS50045"/>
    </source>
</evidence>
<dbReference type="InParanoid" id="D4H1H2"/>
<dbReference type="HOGENOM" id="CLU_000445_0_6_0"/>
<evidence type="ECO:0000256" key="6">
    <source>
        <dbReference type="ARBA" id="ARBA00023163"/>
    </source>
</evidence>
<dbReference type="OrthoDB" id="9804019at2"/>
<dbReference type="PROSITE" id="PS00675">
    <property type="entry name" value="SIGMA54_INTERACT_1"/>
    <property type="match status" value="1"/>
</dbReference>
<evidence type="ECO:0000313" key="10">
    <source>
        <dbReference type="EMBL" id="ADD68732.1"/>
    </source>
</evidence>
<dbReference type="STRING" id="522772.Dacet_1969"/>
<dbReference type="PROSITE" id="PS50110">
    <property type="entry name" value="RESPONSE_REGULATORY"/>
    <property type="match status" value="1"/>
</dbReference>
<dbReference type="SUPFAM" id="SSF52172">
    <property type="entry name" value="CheY-like"/>
    <property type="match status" value="1"/>
</dbReference>
<dbReference type="InterPro" id="IPR027417">
    <property type="entry name" value="P-loop_NTPase"/>
</dbReference>
<dbReference type="Pfam" id="PF02954">
    <property type="entry name" value="HTH_8"/>
    <property type="match status" value="1"/>
</dbReference>
<feature type="domain" description="Sigma-54 factor interaction" evidence="8">
    <location>
        <begin position="140"/>
        <end position="364"/>
    </location>
</feature>
<dbReference type="SUPFAM" id="SSF52540">
    <property type="entry name" value="P-loop containing nucleoside triphosphate hydrolases"/>
    <property type="match status" value="1"/>
</dbReference>
<dbReference type="GO" id="GO:0043565">
    <property type="term" value="F:sequence-specific DNA binding"/>
    <property type="evidence" value="ECO:0007669"/>
    <property type="project" value="InterPro"/>
</dbReference>
<dbReference type="Pfam" id="PF00158">
    <property type="entry name" value="Sigma54_activat"/>
    <property type="match status" value="1"/>
</dbReference>
<evidence type="ECO:0000256" key="5">
    <source>
        <dbReference type="ARBA" id="ARBA00023015"/>
    </source>
</evidence>
<keyword evidence="11" id="KW-1185">Reference proteome</keyword>
<dbReference type="GO" id="GO:0006355">
    <property type="term" value="P:regulation of DNA-templated transcription"/>
    <property type="evidence" value="ECO:0007669"/>
    <property type="project" value="InterPro"/>
</dbReference>
<dbReference type="Proteomes" id="UP000002012">
    <property type="component" value="Chromosome"/>
</dbReference>
<dbReference type="GO" id="GO:0000160">
    <property type="term" value="P:phosphorelay signal transduction system"/>
    <property type="evidence" value="ECO:0007669"/>
    <property type="project" value="UniProtKB-KW"/>
</dbReference>
<keyword evidence="6" id="KW-0804">Transcription</keyword>
<dbReference type="InterPro" id="IPR002197">
    <property type="entry name" value="HTH_Fis"/>
</dbReference>
<dbReference type="InterPro" id="IPR003593">
    <property type="entry name" value="AAA+_ATPase"/>
</dbReference>
<dbReference type="InterPro" id="IPR025662">
    <property type="entry name" value="Sigma_54_int_dom_ATP-bd_1"/>
</dbReference>
<dbReference type="SUPFAM" id="SSF46689">
    <property type="entry name" value="Homeodomain-like"/>
    <property type="match status" value="1"/>
</dbReference>
<dbReference type="FunFam" id="3.40.50.300:FF:000006">
    <property type="entry name" value="DNA-binding transcriptional regulator NtrC"/>
    <property type="match status" value="1"/>
</dbReference>
<protein>
    <submittedName>
        <fullName evidence="10">Two component, sigma54 specific, transcriptional regulator, Fis family</fullName>
    </submittedName>
</protein>
<dbReference type="Gene3D" id="3.40.50.300">
    <property type="entry name" value="P-loop containing nucleotide triphosphate hydrolases"/>
    <property type="match status" value="1"/>
</dbReference>
<dbReference type="PRINTS" id="PR01590">
    <property type="entry name" value="HTHFIS"/>
</dbReference>
<sequence>MSILLIEDNLSLSTLVSMYLTSENIDNDTAPNGYEGLKLLSEKEYDVLITDIRMPGMSGNEVMEKAAKLYPDMPVIIITAHGNIPDAVAAIRKGAYDYLTKPFENEELLNSIKKAVEISRMRRENTRMKQYMKQSIAPKMVGKSEAFIQMLNLADTVAPTDAPVLVLGESGTGKELIARQVHSKSNRADKPFITVNCAAVPEGLFESELFGHKKGSFTSADRDYKGKILEAEGGTLFLDEIGELPQSIQVKLLRFLQESEIQPVGSATPMKVDVRVVAATNRSLKQMTEKGEFRDDLFYRLNVFPVEVPPLSKRREDIKDLVELFSAKYGARITFSEKAMEKLINYSWTGNIRELENTIYRLCILQGKGEITEDKLPAEFCSNMETCLDMHMPDKELNLEELEKNIIIKALHKFDGNKSRAAKYLCIPRHVLLYRLEKYEIN</sequence>
<dbReference type="GO" id="GO:0005524">
    <property type="term" value="F:ATP binding"/>
    <property type="evidence" value="ECO:0007669"/>
    <property type="project" value="UniProtKB-KW"/>
</dbReference>
<evidence type="ECO:0000256" key="3">
    <source>
        <dbReference type="ARBA" id="ARBA00022840"/>
    </source>
</evidence>
<dbReference type="SMART" id="SM00382">
    <property type="entry name" value="AAA"/>
    <property type="match status" value="1"/>
</dbReference>
<dbReference type="InterPro" id="IPR002078">
    <property type="entry name" value="Sigma_54_int"/>
</dbReference>
<dbReference type="InterPro" id="IPR009057">
    <property type="entry name" value="Homeodomain-like_sf"/>
</dbReference>
<keyword evidence="5" id="KW-0805">Transcription regulation</keyword>
<dbReference type="Gene3D" id="3.40.50.2300">
    <property type="match status" value="1"/>
</dbReference>
<dbReference type="RefSeq" id="WP_013011242.1">
    <property type="nucleotide sequence ID" value="NC_013943.1"/>
</dbReference>
<dbReference type="InterPro" id="IPR058031">
    <property type="entry name" value="AAA_lid_NorR"/>
</dbReference>
<dbReference type="Gene3D" id="1.10.8.60">
    <property type="match status" value="1"/>
</dbReference>
<dbReference type="Pfam" id="PF00072">
    <property type="entry name" value="Response_reg"/>
    <property type="match status" value="1"/>
</dbReference>
<dbReference type="PROSITE" id="PS50045">
    <property type="entry name" value="SIGMA54_INTERACT_4"/>
    <property type="match status" value="1"/>
</dbReference>
<feature type="modified residue" description="4-aspartylphosphate" evidence="7">
    <location>
        <position position="51"/>
    </location>
</feature>
<keyword evidence="2" id="KW-0547">Nucleotide-binding</keyword>
<name>D4H1H2_DENA2</name>
<feature type="domain" description="Response regulatory" evidence="9">
    <location>
        <begin position="2"/>
        <end position="116"/>
    </location>
</feature>
<dbReference type="EMBL" id="CP001968">
    <property type="protein sequence ID" value="ADD68732.1"/>
    <property type="molecule type" value="Genomic_DNA"/>
</dbReference>
<evidence type="ECO:0000256" key="1">
    <source>
        <dbReference type="ARBA" id="ARBA00022553"/>
    </source>
</evidence>
<dbReference type="PANTHER" id="PTHR32071">
    <property type="entry name" value="TRANSCRIPTIONAL REGULATORY PROTEIN"/>
    <property type="match status" value="1"/>
</dbReference>
<dbReference type="CDD" id="cd00009">
    <property type="entry name" value="AAA"/>
    <property type="match status" value="1"/>
</dbReference>
<dbReference type="InterPro" id="IPR001789">
    <property type="entry name" value="Sig_transdc_resp-reg_receiver"/>
</dbReference>
<dbReference type="Gene3D" id="1.10.10.60">
    <property type="entry name" value="Homeodomain-like"/>
    <property type="match status" value="1"/>
</dbReference>
<evidence type="ECO:0000256" key="2">
    <source>
        <dbReference type="ARBA" id="ARBA00022741"/>
    </source>
</evidence>
<dbReference type="InterPro" id="IPR011006">
    <property type="entry name" value="CheY-like_superfamily"/>
</dbReference>
<keyword evidence="3" id="KW-0067">ATP-binding</keyword>
<reference evidence="10 11" key="1">
    <citation type="journal article" date="2010" name="Stand. Genomic Sci.">
        <title>Complete genome sequence of Denitrovibrio acetiphilus type strain (N2460).</title>
        <authorList>
            <person name="Kiss H."/>
            <person name="Lang E."/>
            <person name="Lapidus A."/>
            <person name="Copeland A."/>
            <person name="Nolan M."/>
            <person name="Glavina Del Rio T."/>
            <person name="Chen F."/>
            <person name="Lucas S."/>
            <person name="Tice H."/>
            <person name="Cheng J.F."/>
            <person name="Han C."/>
            <person name="Goodwin L."/>
            <person name="Pitluck S."/>
            <person name="Liolios K."/>
            <person name="Pati A."/>
            <person name="Ivanova N."/>
            <person name="Mavromatis K."/>
            <person name="Chen A."/>
            <person name="Palaniappan K."/>
            <person name="Land M."/>
            <person name="Hauser L."/>
            <person name="Chang Y.J."/>
            <person name="Jeffries C.D."/>
            <person name="Detter J.C."/>
            <person name="Brettin T."/>
            <person name="Spring S."/>
            <person name="Rohde M."/>
            <person name="Goker M."/>
            <person name="Woyke T."/>
            <person name="Bristow J."/>
            <person name="Eisen J.A."/>
            <person name="Markowitz V."/>
            <person name="Hugenholtz P."/>
            <person name="Kyrpides N.C."/>
            <person name="Klenk H.P."/>
        </authorList>
    </citation>
    <scope>NUCLEOTIDE SEQUENCE [LARGE SCALE GENOMIC DNA]</scope>
    <source>
        <strain evidence="11">DSM 12809 / NBRC 114555 / N2460</strain>
    </source>
</reference>
<keyword evidence="1 7" id="KW-0597">Phosphoprotein</keyword>
<evidence type="ECO:0000256" key="4">
    <source>
        <dbReference type="ARBA" id="ARBA00023012"/>
    </source>
</evidence>
<dbReference type="FunFam" id="3.40.50.2300:FF:000018">
    <property type="entry name" value="DNA-binding transcriptional regulator NtrC"/>
    <property type="match status" value="1"/>
</dbReference>
<organism evidence="10 11">
    <name type="scientific">Denitrovibrio acetiphilus (strain DSM 12809 / NBRC 114555 / N2460)</name>
    <dbReference type="NCBI Taxonomy" id="522772"/>
    <lineage>
        <taxon>Bacteria</taxon>
        <taxon>Pseudomonadati</taxon>
        <taxon>Deferribacterota</taxon>
        <taxon>Deferribacteres</taxon>
        <taxon>Deferribacterales</taxon>
        <taxon>Geovibrionaceae</taxon>
        <taxon>Denitrovibrio</taxon>
    </lineage>
</organism>
<dbReference type="AlphaFoldDB" id="D4H1H2"/>
<keyword evidence="4" id="KW-0902">Two-component regulatory system</keyword>